<evidence type="ECO:0000256" key="3">
    <source>
        <dbReference type="ARBA" id="ARBA00010400"/>
    </source>
</evidence>
<evidence type="ECO:0000259" key="7">
    <source>
        <dbReference type="Pfam" id="PF22748"/>
    </source>
</evidence>
<evidence type="ECO:0000256" key="4">
    <source>
        <dbReference type="ARBA" id="ARBA00022525"/>
    </source>
</evidence>
<sequence>MKYADDFSRAQYNREIVFPTLSYCYGDEALSKLIMAAKKNPRAQSFATKLHARQPDHWLNKAGDNLFDNPHFTEWLHYADDYIWRWPTEGKSRILILTSHYGDEALSKLLLEAKKTPSTASTATKLREEQVQHWLDTGTSPQAIIKFLTFDKADEKVWDSSQLKTWLTYVDDYNAKVLGKTVPSIYYMTKYYGEKALTKPLLEAMKISEKTNIAAKLHAEQLHHWLTTRKPPQDVLNVLSLYTAGERLRTSKCGLN</sequence>
<organism evidence="8 9">
    <name type="scientific">Phytophthora infestans</name>
    <name type="common">Potato late blight agent</name>
    <name type="synonym">Botrytis infestans</name>
    <dbReference type="NCBI Taxonomy" id="4787"/>
    <lineage>
        <taxon>Eukaryota</taxon>
        <taxon>Sar</taxon>
        <taxon>Stramenopiles</taxon>
        <taxon>Oomycota</taxon>
        <taxon>Peronosporomycetes</taxon>
        <taxon>Peronosporales</taxon>
        <taxon>Peronosporaceae</taxon>
        <taxon>Phytophthora</taxon>
    </lineage>
</organism>
<dbReference type="EMBL" id="WSZM01000476">
    <property type="protein sequence ID" value="KAF4032598.1"/>
    <property type="molecule type" value="Genomic_DNA"/>
</dbReference>
<dbReference type="GO" id="GO:0005576">
    <property type="term" value="C:extracellular region"/>
    <property type="evidence" value="ECO:0007669"/>
    <property type="project" value="UniProtKB-SubCell"/>
</dbReference>
<name>A0A833W7G4_PHYIN</name>
<evidence type="ECO:0000256" key="1">
    <source>
        <dbReference type="ARBA" id="ARBA00004340"/>
    </source>
</evidence>
<keyword evidence="4" id="KW-0964">Secreted</keyword>
<evidence type="ECO:0000256" key="5">
    <source>
        <dbReference type="ARBA" id="ARBA00022729"/>
    </source>
</evidence>
<keyword evidence="9" id="KW-1185">Reference proteome</keyword>
<gene>
    <name evidence="8" type="ORF">GN244_ATG15530</name>
</gene>
<reference evidence="8" key="1">
    <citation type="submission" date="2020-04" db="EMBL/GenBank/DDBJ databases">
        <title>Hybrid Assembly of Korean Phytophthora infestans isolates.</title>
        <authorList>
            <person name="Prokchorchik M."/>
            <person name="Lee Y."/>
            <person name="Seo J."/>
            <person name="Cho J.-H."/>
            <person name="Park Y.-E."/>
            <person name="Jang D.-C."/>
            <person name="Im J.-S."/>
            <person name="Choi J.-G."/>
            <person name="Park H.-J."/>
            <person name="Lee G.-B."/>
            <person name="Lee Y.-G."/>
            <person name="Hong S.-Y."/>
            <person name="Cho K."/>
            <person name="Sohn K.H."/>
        </authorList>
    </citation>
    <scope>NUCLEOTIDE SEQUENCE</scope>
    <source>
        <strain evidence="8">KR_1_A1</strain>
    </source>
</reference>
<dbReference type="GO" id="GO:0043657">
    <property type="term" value="C:host cell"/>
    <property type="evidence" value="ECO:0007669"/>
    <property type="project" value="UniProtKB-SubCell"/>
</dbReference>
<evidence type="ECO:0000313" key="9">
    <source>
        <dbReference type="Proteomes" id="UP000602510"/>
    </source>
</evidence>
<dbReference type="InterPro" id="IPR054463">
    <property type="entry name" value="PexRD54_WY"/>
</dbReference>
<evidence type="ECO:0000313" key="8">
    <source>
        <dbReference type="EMBL" id="KAF4032598.1"/>
    </source>
</evidence>
<accession>A0A833W7G4</accession>
<comment type="subcellular location">
    <subcellularLocation>
        <location evidence="1">Host cell</location>
    </subcellularLocation>
    <subcellularLocation>
        <location evidence="2">Secreted</location>
    </subcellularLocation>
</comment>
<comment type="similarity">
    <text evidence="3">Belongs to the RxLR effector family.</text>
</comment>
<keyword evidence="5" id="KW-0732">Signal</keyword>
<evidence type="ECO:0000256" key="6">
    <source>
        <dbReference type="ARBA" id="ARBA00023026"/>
    </source>
</evidence>
<proteinExistence type="inferred from homology"/>
<feature type="domain" description="RxLR effector PexRD54 WY" evidence="7">
    <location>
        <begin position="129"/>
        <end position="170"/>
    </location>
</feature>
<keyword evidence="6" id="KW-0843">Virulence</keyword>
<comment type="caution">
    <text evidence="8">The sequence shown here is derived from an EMBL/GenBank/DDBJ whole genome shotgun (WGS) entry which is preliminary data.</text>
</comment>
<dbReference type="Pfam" id="PF22748">
    <property type="entry name" value="PexRD54_WY"/>
    <property type="match status" value="1"/>
</dbReference>
<protein>
    <recommendedName>
        <fullName evidence="7">RxLR effector PexRD54 WY domain-containing protein</fullName>
    </recommendedName>
</protein>
<evidence type="ECO:0000256" key="2">
    <source>
        <dbReference type="ARBA" id="ARBA00004613"/>
    </source>
</evidence>
<dbReference type="Proteomes" id="UP000602510">
    <property type="component" value="Unassembled WGS sequence"/>
</dbReference>
<dbReference type="AlphaFoldDB" id="A0A833W7G4"/>